<evidence type="ECO:0000313" key="3">
    <source>
        <dbReference type="EMBL" id="CAD8852013.1"/>
    </source>
</evidence>
<feature type="region of interest" description="Disordered" evidence="1">
    <location>
        <begin position="280"/>
        <end position="304"/>
    </location>
</feature>
<gene>
    <name evidence="3" type="ORF">NSCI0253_LOCUS26363</name>
</gene>
<reference evidence="3" key="1">
    <citation type="submission" date="2021-01" db="EMBL/GenBank/DDBJ databases">
        <authorList>
            <person name="Corre E."/>
            <person name="Pelletier E."/>
            <person name="Niang G."/>
            <person name="Scheremetjew M."/>
            <person name="Finn R."/>
            <person name="Kale V."/>
            <person name="Holt S."/>
            <person name="Cochrane G."/>
            <person name="Meng A."/>
            <person name="Brown T."/>
            <person name="Cohen L."/>
        </authorList>
    </citation>
    <scope>NUCLEOTIDE SEQUENCE</scope>
</reference>
<evidence type="ECO:0000259" key="2">
    <source>
        <dbReference type="Pfam" id="PF01755"/>
    </source>
</evidence>
<accession>A0A7S1FA01</accession>
<protein>
    <recommendedName>
        <fullName evidence="2">Glycosyl transferase family 25 domain-containing protein</fullName>
    </recommendedName>
</protein>
<proteinExistence type="predicted"/>
<feature type="compositionally biased region" description="Acidic residues" evidence="1">
    <location>
        <begin position="280"/>
        <end position="300"/>
    </location>
</feature>
<dbReference type="EMBL" id="HBFQ01037323">
    <property type="protein sequence ID" value="CAD8852013.1"/>
    <property type="molecule type" value="Transcribed_RNA"/>
</dbReference>
<dbReference type="AlphaFoldDB" id="A0A7S1FA01"/>
<sequence>MSASSDVVDGIACECAVIAKCKEAVASHDCIVMDDARKVFALFSQGGLRPDELWAFRFCVAEFPWSEDALDWLRGAVSGFSQEGSEPAAKRPKISTDVSPSDVVCDAAIVDALRRIAEGNPSGNVSKDDAEGVLSSAAQEGFTQAHRWAFRRCLTELSFEQAAREFLRERLHEFSRDAVDFGSSSELKGLAAFVVNLDRRADRWTRCEGMLKKELPWLKYERFPASDGSKVEIPEAQIANVWNTKHNAVYGDYDEWVYDAPGTDLDGVFWKWPQDVKDDDPEWSFEEYEPEEEEDAEDDTEKASITNKTTQETRKVKKVFAQRYLNPGLVQRMSGGERGCAHSHRRIWEVAAERAAPTLALEDDAQVVFDRNELGMSSGKVFTERLVLAMREVPDFDVLYLGWSGWRGGHFKLREDEDEGEVVRQVEYVWTTVAYVVSQAGAKKLLAAACPMSQPVDNFMAWEASQGRLKSFVVLDEGDDDDSWAGGVVDQLDFQGDSDIQKSDGGIQGDDVKDFAVLGQ</sequence>
<dbReference type="Pfam" id="PF01755">
    <property type="entry name" value="Glyco_transf_25"/>
    <property type="match status" value="1"/>
</dbReference>
<feature type="domain" description="Glycosyl transferase family 25" evidence="2">
    <location>
        <begin position="309"/>
        <end position="460"/>
    </location>
</feature>
<evidence type="ECO:0000256" key="1">
    <source>
        <dbReference type="SAM" id="MobiDB-lite"/>
    </source>
</evidence>
<name>A0A7S1FA01_NOCSC</name>
<organism evidence="3">
    <name type="scientific">Noctiluca scintillans</name>
    <name type="common">Sea sparkle</name>
    <name type="synonym">Red tide dinoflagellate</name>
    <dbReference type="NCBI Taxonomy" id="2966"/>
    <lineage>
        <taxon>Eukaryota</taxon>
        <taxon>Sar</taxon>
        <taxon>Alveolata</taxon>
        <taxon>Dinophyceae</taxon>
        <taxon>Noctilucales</taxon>
        <taxon>Noctilucaceae</taxon>
        <taxon>Noctiluca</taxon>
    </lineage>
</organism>
<dbReference type="InterPro" id="IPR002654">
    <property type="entry name" value="Glyco_trans_25"/>
</dbReference>